<dbReference type="RefSeq" id="WP_188771319.1">
    <property type="nucleotide sequence ID" value="NZ_BMKK01000020.1"/>
</dbReference>
<accession>A0A916ZA73</accession>
<protein>
    <recommendedName>
        <fullName evidence="1">HTH LytTR-type domain-containing protein</fullName>
    </recommendedName>
</protein>
<keyword evidence="3" id="KW-1185">Reference proteome</keyword>
<evidence type="ECO:0000313" key="2">
    <source>
        <dbReference type="EMBL" id="GGD82497.1"/>
    </source>
</evidence>
<comment type="caution">
    <text evidence="2">The sequence shown here is derived from an EMBL/GenBank/DDBJ whole genome shotgun (WGS) entry which is preliminary data.</text>
</comment>
<dbReference type="Gene3D" id="2.40.50.1020">
    <property type="entry name" value="LytTr DNA-binding domain"/>
    <property type="match status" value="1"/>
</dbReference>
<dbReference type="AlphaFoldDB" id="A0A916ZA73"/>
<gene>
    <name evidence="2" type="ORF">GCM10011514_53220</name>
</gene>
<feature type="domain" description="HTH LytTR-type" evidence="1">
    <location>
        <begin position="2"/>
        <end position="99"/>
    </location>
</feature>
<dbReference type="InterPro" id="IPR007492">
    <property type="entry name" value="LytTR_DNA-bd_dom"/>
</dbReference>
<evidence type="ECO:0000259" key="1">
    <source>
        <dbReference type="SMART" id="SM00850"/>
    </source>
</evidence>
<evidence type="ECO:0000313" key="3">
    <source>
        <dbReference type="Proteomes" id="UP000609064"/>
    </source>
</evidence>
<dbReference type="Pfam" id="PF04397">
    <property type="entry name" value="LytTR"/>
    <property type="match status" value="1"/>
</dbReference>
<dbReference type="GO" id="GO:0003677">
    <property type="term" value="F:DNA binding"/>
    <property type="evidence" value="ECO:0007669"/>
    <property type="project" value="InterPro"/>
</dbReference>
<proteinExistence type="predicted"/>
<organism evidence="2 3">
    <name type="scientific">Emticicia aquatilis</name>
    <dbReference type="NCBI Taxonomy" id="1537369"/>
    <lineage>
        <taxon>Bacteria</taxon>
        <taxon>Pseudomonadati</taxon>
        <taxon>Bacteroidota</taxon>
        <taxon>Cytophagia</taxon>
        <taxon>Cytophagales</taxon>
        <taxon>Leadbetterellaceae</taxon>
        <taxon>Emticicia</taxon>
    </lineage>
</organism>
<reference evidence="2" key="2">
    <citation type="submission" date="2020-09" db="EMBL/GenBank/DDBJ databases">
        <authorList>
            <person name="Sun Q."/>
            <person name="Zhou Y."/>
        </authorList>
    </citation>
    <scope>NUCLEOTIDE SEQUENCE</scope>
    <source>
        <strain evidence="2">CGMCC 1.15958</strain>
    </source>
</reference>
<dbReference type="Proteomes" id="UP000609064">
    <property type="component" value="Unassembled WGS sequence"/>
</dbReference>
<dbReference type="SMART" id="SM00850">
    <property type="entry name" value="LytTR"/>
    <property type="match status" value="1"/>
</dbReference>
<dbReference type="EMBL" id="BMKK01000020">
    <property type="protein sequence ID" value="GGD82497.1"/>
    <property type="molecule type" value="Genomic_DNA"/>
</dbReference>
<sequence length="108" mass="12748">MARNPYPERNKIVYLKADNNYTVFHLASGKKMMSSFTLKHHEHKAFLSGFIRPNRSFLINPKYIEQVVENNSLFFIKMSNGDSIETSKRRKKRLRVEFMAVLEKVQPI</sequence>
<reference evidence="2" key="1">
    <citation type="journal article" date="2014" name="Int. J. Syst. Evol. Microbiol.">
        <title>Complete genome sequence of Corynebacterium casei LMG S-19264T (=DSM 44701T), isolated from a smear-ripened cheese.</title>
        <authorList>
            <consortium name="US DOE Joint Genome Institute (JGI-PGF)"/>
            <person name="Walter F."/>
            <person name="Albersmeier A."/>
            <person name="Kalinowski J."/>
            <person name="Ruckert C."/>
        </authorList>
    </citation>
    <scope>NUCLEOTIDE SEQUENCE</scope>
    <source>
        <strain evidence="2">CGMCC 1.15958</strain>
    </source>
</reference>
<name>A0A916ZA73_9BACT</name>